<dbReference type="Gene3D" id="3.40.50.720">
    <property type="entry name" value="NAD(P)-binding Rossmann-like Domain"/>
    <property type="match status" value="1"/>
</dbReference>
<accession>A0A917EU67</accession>
<proteinExistence type="inferred from homology"/>
<dbReference type="InterPro" id="IPR002347">
    <property type="entry name" value="SDR_fam"/>
</dbReference>
<dbReference type="CDD" id="cd05327">
    <property type="entry name" value="retinol-DH_like_SDR_c_like"/>
    <property type="match status" value="1"/>
</dbReference>
<protein>
    <submittedName>
        <fullName evidence="3">Retinol dehydrogenase</fullName>
    </submittedName>
</protein>
<dbReference type="InterPro" id="IPR036291">
    <property type="entry name" value="NAD(P)-bd_dom_sf"/>
</dbReference>
<dbReference type="Pfam" id="PF00106">
    <property type="entry name" value="adh_short"/>
    <property type="match status" value="1"/>
</dbReference>
<evidence type="ECO:0000256" key="2">
    <source>
        <dbReference type="RuleBase" id="RU000363"/>
    </source>
</evidence>
<evidence type="ECO:0000313" key="3">
    <source>
        <dbReference type="EMBL" id="GGF16688.1"/>
    </source>
</evidence>
<dbReference type="SUPFAM" id="SSF51735">
    <property type="entry name" value="NAD(P)-binding Rossmann-fold domains"/>
    <property type="match status" value="1"/>
</dbReference>
<reference evidence="3" key="2">
    <citation type="submission" date="2020-09" db="EMBL/GenBank/DDBJ databases">
        <authorList>
            <person name="Sun Q."/>
            <person name="Zhou Y."/>
        </authorList>
    </citation>
    <scope>NUCLEOTIDE SEQUENCE</scope>
    <source>
        <strain evidence="3">CGMCC 1.12153</strain>
    </source>
</reference>
<dbReference type="PANTHER" id="PTHR43157">
    <property type="entry name" value="PHOSPHATIDYLINOSITOL-GLYCAN BIOSYNTHESIS CLASS F PROTEIN-RELATED"/>
    <property type="match status" value="1"/>
</dbReference>
<evidence type="ECO:0000313" key="4">
    <source>
        <dbReference type="Proteomes" id="UP000660110"/>
    </source>
</evidence>
<dbReference type="PRINTS" id="PR00081">
    <property type="entry name" value="GDHRDH"/>
</dbReference>
<dbReference type="AlphaFoldDB" id="A0A917EU67"/>
<gene>
    <name evidence="3" type="ORF">GCM10010954_14130</name>
</gene>
<keyword evidence="1" id="KW-0560">Oxidoreductase</keyword>
<dbReference type="GO" id="GO:0016491">
    <property type="term" value="F:oxidoreductase activity"/>
    <property type="evidence" value="ECO:0007669"/>
    <property type="project" value="UniProtKB-KW"/>
</dbReference>
<sequence>MNKKVAIITGANSGMGLAATVELASKGIHVIMACRNEARGREALAKARHASQTNHIDMMTCDLGSLFSIRQFTEEFKKNFNQLDIVMNNAGVVSLKREVTSDGFESQMGINHLGHFLLTNLLLEELKQAEDARVVNVSSGAHKWGRIHFQDPYLTKKYNVMKGYGQSKLANVLFTIALADKTKNDSIQVNAVHPGAVATNLGIDRKTGFGKAVVNRLAPYFKTPEEGAATAIYLATDPEIQHVTGQYFYDKKQTVTSKKAKDRKLAETLWIWSEREVGLQSPIV</sequence>
<dbReference type="RefSeq" id="WP_188376729.1">
    <property type="nucleotide sequence ID" value="NZ_BMEL01000001.1"/>
</dbReference>
<dbReference type="Proteomes" id="UP000660110">
    <property type="component" value="Unassembled WGS sequence"/>
</dbReference>
<comment type="similarity">
    <text evidence="2">Belongs to the short-chain dehydrogenases/reductases (SDR) family.</text>
</comment>
<dbReference type="PRINTS" id="PR00080">
    <property type="entry name" value="SDRFAMILY"/>
</dbReference>
<comment type="caution">
    <text evidence="3">The sequence shown here is derived from an EMBL/GenBank/DDBJ whole genome shotgun (WGS) entry which is preliminary data.</text>
</comment>
<keyword evidence="4" id="KW-1185">Reference proteome</keyword>
<name>A0A917EU67_HALAA</name>
<reference evidence="3" key="1">
    <citation type="journal article" date="2014" name="Int. J. Syst. Evol. Microbiol.">
        <title>Complete genome sequence of Corynebacterium casei LMG S-19264T (=DSM 44701T), isolated from a smear-ripened cheese.</title>
        <authorList>
            <consortium name="US DOE Joint Genome Institute (JGI-PGF)"/>
            <person name="Walter F."/>
            <person name="Albersmeier A."/>
            <person name="Kalinowski J."/>
            <person name="Ruckert C."/>
        </authorList>
    </citation>
    <scope>NUCLEOTIDE SEQUENCE</scope>
    <source>
        <strain evidence="3">CGMCC 1.12153</strain>
    </source>
</reference>
<dbReference type="EMBL" id="BMEL01000001">
    <property type="protein sequence ID" value="GGF16688.1"/>
    <property type="molecule type" value="Genomic_DNA"/>
</dbReference>
<dbReference type="PANTHER" id="PTHR43157:SF31">
    <property type="entry name" value="PHOSPHATIDYLINOSITOL-GLYCAN BIOSYNTHESIS CLASS F PROTEIN"/>
    <property type="match status" value="1"/>
</dbReference>
<organism evidence="3 4">
    <name type="scientific">Halobacillus andaensis</name>
    <dbReference type="NCBI Taxonomy" id="1176239"/>
    <lineage>
        <taxon>Bacteria</taxon>
        <taxon>Bacillati</taxon>
        <taxon>Bacillota</taxon>
        <taxon>Bacilli</taxon>
        <taxon>Bacillales</taxon>
        <taxon>Bacillaceae</taxon>
        <taxon>Halobacillus</taxon>
    </lineage>
</organism>
<evidence type="ECO:0000256" key="1">
    <source>
        <dbReference type="ARBA" id="ARBA00023002"/>
    </source>
</evidence>